<dbReference type="PANTHER" id="PTHR12159">
    <property type="entry name" value="G/T AND G/U MISMATCH-SPECIFIC DNA GLYCOSYLASE"/>
    <property type="match status" value="1"/>
</dbReference>
<dbReference type="Pfam" id="PF03167">
    <property type="entry name" value="UDG"/>
    <property type="match status" value="1"/>
</dbReference>
<dbReference type="InterPro" id="IPR036895">
    <property type="entry name" value="Uracil-DNA_glycosylase-like_sf"/>
</dbReference>
<sequence length="311" mass="35166">MRRDLRSVIQSFQYDDVAEVAEVSRVEKVARNGVLRAAKSREIAVEKRGDGSEARESNSSAHGENIDKLNVKSRKSVKRSGKSKVRSTNSIQNYDSLLDLQPMISSDISLLFVGFNPGVESSRQQHHYAHPTNLFWKLFNALDVLTKVLDSRREKLNGDRSMDDDVFLNLIFQNGKLTAAAQNDNQLVSYGVGFTDLVLRCTKTAQELSRQEKLDNVPRLFSEFAQSNAKWIVVIGKGIWEFIVKYVNPSFKLTKETFQWGLQKGLLVKEIHRQCGTEFGIYVFPNTSGLVALMKYLDKLALWEDLAGSIN</sequence>
<dbReference type="SUPFAM" id="SSF52141">
    <property type="entry name" value="Uracil-DNA glycosylase-like"/>
    <property type="match status" value="1"/>
</dbReference>
<dbReference type="Proteomes" id="UP000182259">
    <property type="component" value="Chromosome VI"/>
</dbReference>
<protein>
    <submittedName>
        <fullName evidence="6">CIC11C00000005082</fullName>
    </submittedName>
</protein>
<evidence type="ECO:0000256" key="4">
    <source>
        <dbReference type="SAM" id="MobiDB-lite"/>
    </source>
</evidence>
<organism evidence="6 7">
    <name type="scientific">Sungouiella intermedia</name>
    <dbReference type="NCBI Taxonomy" id="45354"/>
    <lineage>
        <taxon>Eukaryota</taxon>
        <taxon>Fungi</taxon>
        <taxon>Dikarya</taxon>
        <taxon>Ascomycota</taxon>
        <taxon>Saccharomycotina</taxon>
        <taxon>Pichiomycetes</taxon>
        <taxon>Metschnikowiaceae</taxon>
        <taxon>Sungouiella</taxon>
    </lineage>
</organism>
<reference evidence="6 7" key="1">
    <citation type="submission" date="2016-10" db="EMBL/GenBank/DDBJ databases">
        <authorList>
            <person name="de Groot N.N."/>
        </authorList>
    </citation>
    <scope>NUCLEOTIDE SEQUENCE [LARGE SCALE GENOMIC DNA]</scope>
    <source>
        <strain evidence="6 7">PYCC 4715</strain>
    </source>
</reference>
<dbReference type="AlphaFoldDB" id="A0A1L0DRD5"/>
<dbReference type="InterPro" id="IPR015637">
    <property type="entry name" value="MUG/TDG"/>
</dbReference>
<feature type="region of interest" description="Disordered" evidence="4">
    <location>
        <begin position="45"/>
        <end position="87"/>
    </location>
</feature>
<name>A0A1L0DRD5_9ASCO</name>
<gene>
    <name evidence="6" type="ORF">SAMEA4029009_CIC11G00000005082</name>
</gene>
<keyword evidence="3" id="KW-0234">DNA repair</keyword>
<evidence type="ECO:0000313" key="6">
    <source>
        <dbReference type="EMBL" id="SGZ58312.1"/>
    </source>
</evidence>
<evidence type="ECO:0000259" key="5">
    <source>
        <dbReference type="Pfam" id="PF03167"/>
    </source>
</evidence>
<dbReference type="GO" id="GO:0006285">
    <property type="term" value="P:base-excision repair, AP site formation"/>
    <property type="evidence" value="ECO:0007669"/>
    <property type="project" value="InterPro"/>
</dbReference>
<dbReference type="PANTHER" id="PTHR12159:SF9">
    <property type="entry name" value="G_T MISMATCH-SPECIFIC THYMINE DNA GLYCOSYLASE"/>
    <property type="match status" value="1"/>
</dbReference>
<dbReference type="GO" id="GO:0004844">
    <property type="term" value="F:uracil DNA N-glycosylase activity"/>
    <property type="evidence" value="ECO:0007669"/>
    <property type="project" value="TreeGrafter"/>
</dbReference>
<evidence type="ECO:0000256" key="2">
    <source>
        <dbReference type="ARBA" id="ARBA00022801"/>
    </source>
</evidence>
<feature type="domain" description="Uracil-DNA glycosylase-like" evidence="5">
    <location>
        <begin position="107"/>
        <end position="306"/>
    </location>
</feature>
<accession>A0A1L0DRD5</accession>
<evidence type="ECO:0000313" key="7">
    <source>
        <dbReference type="Proteomes" id="UP000182259"/>
    </source>
</evidence>
<dbReference type="InterPro" id="IPR005122">
    <property type="entry name" value="Uracil-DNA_glycosylase-like"/>
</dbReference>
<dbReference type="Gene3D" id="3.40.470.10">
    <property type="entry name" value="Uracil-DNA glycosylase-like domain"/>
    <property type="match status" value="1"/>
</dbReference>
<dbReference type="EMBL" id="LT635769">
    <property type="protein sequence ID" value="SGZ58312.1"/>
    <property type="molecule type" value="Genomic_DNA"/>
</dbReference>
<keyword evidence="2" id="KW-0378">Hydrolase</keyword>
<proteinExistence type="predicted"/>
<feature type="compositionally biased region" description="Basic residues" evidence="4">
    <location>
        <begin position="71"/>
        <end position="85"/>
    </location>
</feature>
<evidence type="ECO:0000256" key="1">
    <source>
        <dbReference type="ARBA" id="ARBA00022763"/>
    </source>
</evidence>
<dbReference type="GO" id="GO:0008263">
    <property type="term" value="F:pyrimidine-specific mismatch base pair DNA N-glycosylase activity"/>
    <property type="evidence" value="ECO:0007669"/>
    <property type="project" value="TreeGrafter"/>
</dbReference>
<feature type="compositionally biased region" description="Basic and acidic residues" evidence="4">
    <location>
        <begin position="45"/>
        <end position="56"/>
    </location>
</feature>
<evidence type="ECO:0000256" key="3">
    <source>
        <dbReference type="ARBA" id="ARBA00023204"/>
    </source>
</evidence>
<keyword evidence="1" id="KW-0227">DNA damage</keyword>
<dbReference type="CDD" id="cd10028">
    <property type="entry name" value="UDG-F2_TDG_MUG"/>
    <property type="match status" value="1"/>
</dbReference>